<gene>
    <name evidence="4" type="ORF">G5714_021797</name>
</gene>
<accession>A0A7J6BRZ3</accession>
<dbReference type="Gene3D" id="2.60.40.10">
    <property type="entry name" value="Immunoglobulins"/>
    <property type="match status" value="8"/>
</dbReference>
<comment type="caution">
    <text evidence="4">The sequence shown here is derived from an EMBL/GenBank/DDBJ whole genome shotgun (WGS) entry which is preliminary data.</text>
</comment>
<protein>
    <recommendedName>
        <fullName evidence="3">Ig-like domain-containing protein</fullName>
    </recommendedName>
</protein>
<evidence type="ECO:0000256" key="1">
    <source>
        <dbReference type="SAM" id="Phobius"/>
    </source>
</evidence>
<proteinExistence type="predicted"/>
<keyword evidence="1" id="KW-0472">Membrane</keyword>
<dbReference type="InterPro" id="IPR003599">
    <property type="entry name" value="Ig_sub"/>
</dbReference>
<dbReference type="InterPro" id="IPR007110">
    <property type="entry name" value="Ig-like_dom"/>
</dbReference>
<evidence type="ECO:0000259" key="3">
    <source>
        <dbReference type="PROSITE" id="PS50835"/>
    </source>
</evidence>
<feature type="domain" description="Ig-like" evidence="3">
    <location>
        <begin position="761"/>
        <end position="825"/>
    </location>
</feature>
<feature type="domain" description="Ig-like" evidence="3">
    <location>
        <begin position="327"/>
        <end position="391"/>
    </location>
</feature>
<evidence type="ECO:0000313" key="4">
    <source>
        <dbReference type="EMBL" id="KAF4097789.1"/>
    </source>
</evidence>
<dbReference type="InterPro" id="IPR013783">
    <property type="entry name" value="Ig-like_fold"/>
</dbReference>
<keyword evidence="1" id="KW-0812">Transmembrane</keyword>
<evidence type="ECO:0000256" key="2">
    <source>
        <dbReference type="SAM" id="SignalP"/>
    </source>
</evidence>
<feature type="domain" description="Ig-like" evidence="3">
    <location>
        <begin position="219"/>
        <end position="288"/>
    </location>
</feature>
<keyword evidence="2" id="KW-0732">Signal</keyword>
<dbReference type="EMBL" id="JAAMOB010000022">
    <property type="protein sequence ID" value="KAF4097789.1"/>
    <property type="molecule type" value="Genomic_DNA"/>
</dbReference>
<feature type="chain" id="PRO_5029443300" description="Ig-like domain-containing protein" evidence="2">
    <location>
        <begin position="21"/>
        <end position="1110"/>
    </location>
</feature>
<feature type="signal peptide" evidence="2">
    <location>
        <begin position="1"/>
        <end position="20"/>
    </location>
</feature>
<keyword evidence="5" id="KW-1185">Reference proteome</keyword>
<dbReference type="PANTHER" id="PTHR46013:SF4">
    <property type="entry name" value="B-CELL RECEPTOR CD22-RELATED"/>
    <property type="match status" value="1"/>
</dbReference>
<organism evidence="4 5">
    <name type="scientific">Onychostoma macrolepis</name>
    <dbReference type="NCBI Taxonomy" id="369639"/>
    <lineage>
        <taxon>Eukaryota</taxon>
        <taxon>Metazoa</taxon>
        <taxon>Chordata</taxon>
        <taxon>Craniata</taxon>
        <taxon>Vertebrata</taxon>
        <taxon>Euteleostomi</taxon>
        <taxon>Actinopterygii</taxon>
        <taxon>Neopterygii</taxon>
        <taxon>Teleostei</taxon>
        <taxon>Ostariophysi</taxon>
        <taxon>Cypriniformes</taxon>
        <taxon>Cyprinidae</taxon>
        <taxon>Acrossocheilinae</taxon>
        <taxon>Onychostoma</taxon>
    </lineage>
</organism>
<dbReference type="Proteomes" id="UP000579812">
    <property type="component" value="Unassembled WGS sequence"/>
</dbReference>
<dbReference type="SMART" id="SM00409">
    <property type="entry name" value="IG"/>
    <property type="match status" value="8"/>
</dbReference>
<dbReference type="SUPFAM" id="SSF48726">
    <property type="entry name" value="Immunoglobulin"/>
    <property type="match status" value="8"/>
</dbReference>
<sequence length="1110" mass="125517">MPAAFPVLFIHIMHIPPLLFRGCWDVTYTSRRVCASVGSTVDISSTYSHPSGYTVYKTFWHYVQPGNFKDLREEHQFAGRVEYVGNKLRIKDLKISDSGEYRLRIITDLNGTYSASPGVILTVTDTQVTSNPDTVLGGEKVILICSTKCTLNDEHTYIWYKNGRQVTDGFTKANKLYLDSVSNEEFRQYSCAVEGPVTLDQLSVSCSQKSICALKETEVTLQCSYDYNSNITTVFWFSEKQSTNWRKNNEPEDLTLDSDYSGRVKHQISSSSSTLTISDVRERDSGEYQLMFIMKDGVKLLSSAAVSLTVTVLQVRMDPASTDLTDQTVKLSCDASCDFTSRVWYDWMKDRKHLIYTQSPDMSVSVSRDAGSFSCSLYSHHTHPSSSVCVSQRGCWDVTYTSRRVCASVGSTVDISSTYSHPSGFTVNKTFWHYVQPGDFKDLREEHQFAGRVEYVGNKLRIKDLKISDSGEYQFRIITDLNGTYSASPGVILTVTDTQVTSNPDTVLGGEKVILICSTKCTLNDEHTYIWYKNGRQVTDGFTKANKLYLDSVSNEEFRQYSCAVEVNSTAFSHYTVTLLVFLPQFLIIAPLWMCISSSVSFFVFVNLHKVKKMNSRLSPLILLLLIPGPVTLDQLSVSCSQKSICALKETEVTLQCSYDYNSNIKTVFWFSEKQSTNWRKNNEPEDLTLDSDYSGRVKHQISSSSSTLTISDVRERDSGEYQLMFIMKDGVKLLSSAAVSLTVTVLQVRMDPASIDLTDQTVKLSCDASCDFTSRVWYDWMKDRKHLIYTQSPDMSVSVSRDAGSFSCSLYSHHAHPSSSVCVSQRGCWDVTYTSRRVCASVGSTVDISSTYSHPSGYTVYKTFWYYVQPGDFKDLREEHQFAGRVEYVGNKLRIKDLKISDSGEYRFRFITDLNGKYSGSPGVILTVTDTQVTSNPDTVLGGEKVILICSTKCTLNDKHTYIWYKNGRQVTDGFTKTNKLYLDSVSNEELQQYSCAARDRKENTALRNTAVILCVFLTLALIGVLWYRRRRCTLFKTHRMEKGEEEVQYDSVHTTPSDFTQKADADNQDIHYSSISFKTKHSSSIPTDEYPTDTTETECVHYASVRFK</sequence>
<dbReference type="PROSITE" id="PS50835">
    <property type="entry name" value="IG_LIKE"/>
    <property type="match status" value="7"/>
</dbReference>
<feature type="domain" description="Ig-like" evidence="3">
    <location>
        <begin position="489"/>
        <end position="573"/>
    </location>
</feature>
<feature type="domain" description="Ig-like" evidence="3">
    <location>
        <begin position="923"/>
        <end position="1015"/>
    </location>
</feature>
<dbReference type="Pfam" id="PF07686">
    <property type="entry name" value="V-set"/>
    <property type="match status" value="2"/>
</dbReference>
<dbReference type="InterPro" id="IPR036179">
    <property type="entry name" value="Ig-like_dom_sf"/>
</dbReference>
<reference evidence="4 5" key="1">
    <citation type="submission" date="2020-04" db="EMBL/GenBank/DDBJ databases">
        <title>Chromosome-level genome assembly of a cyprinid fish Onychostoma macrolepis by integration of Nanopore Sequencing, Bionano and Hi-C technology.</title>
        <authorList>
            <person name="Wang D."/>
        </authorList>
    </citation>
    <scope>NUCLEOTIDE SEQUENCE [LARGE SCALE GENOMIC DNA]</scope>
    <source>
        <strain evidence="4">SWU-2019</strain>
        <tissue evidence="4">Muscle</tissue>
    </source>
</reference>
<dbReference type="AlphaFoldDB" id="A0A7J6BRZ3"/>
<feature type="transmembrane region" description="Helical" evidence="1">
    <location>
        <begin position="579"/>
        <end position="606"/>
    </location>
</feature>
<dbReference type="InterPro" id="IPR013106">
    <property type="entry name" value="Ig_V-set"/>
</dbReference>
<name>A0A7J6BRZ3_9TELE</name>
<feature type="domain" description="Ig-like" evidence="3">
    <location>
        <begin position="117"/>
        <end position="205"/>
    </location>
</feature>
<keyword evidence="1" id="KW-1133">Transmembrane helix</keyword>
<feature type="domain" description="Ig-like" evidence="3">
    <location>
        <begin position="630"/>
        <end position="722"/>
    </location>
</feature>
<feature type="transmembrane region" description="Helical" evidence="1">
    <location>
        <begin position="1012"/>
        <end position="1029"/>
    </location>
</feature>
<dbReference type="PANTHER" id="PTHR46013">
    <property type="entry name" value="VASCULAR CELL ADHESION MOLECULE 1"/>
    <property type="match status" value="1"/>
</dbReference>
<evidence type="ECO:0000313" key="5">
    <source>
        <dbReference type="Proteomes" id="UP000579812"/>
    </source>
</evidence>